<evidence type="ECO:0000313" key="5">
    <source>
        <dbReference type="Proteomes" id="UP000053766"/>
    </source>
</evidence>
<feature type="region of interest" description="Disordered" evidence="3">
    <location>
        <begin position="97"/>
        <end position="133"/>
    </location>
</feature>
<organism evidence="4 5">
    <name type="scientific">Dictyocaulus viviparus</name>
    <name type="common">Bovine lungworm</name>
    <dbReference type="NCBI Taxonomy" id="29172"/>
    <lineage>
        <taxon>Eukaryota</taxon>
        <taxon>Metazoa</taxon>
        <taxon>Ecdysozoa</taxon>
        <taxon>Nematoda</taxon>
        <taxon>Chromadorea</taxon>
        <taxon>Rhabditida</taxon>
        <taxon>Rhabditina</taxon>
        <taxon>Rhabditomorpha</taxon>
        <taxon>Strongyloidea</taxon>
        <taxon>Metastrongylidae</taxon>
        <taxon>Dictyocaulus</taxon>
    </lineage>
</organism>
<name>A0A0D8Y597_DICVI</name>
<dbReference type="InterPro" id="IPR001806">
    <property type="entry name" value="Small_GTPase"/>
</dbReference>
<evidence type="ECO:0000256" key="3">
    <source>
        <dbReference type="SAM" id="MobiDB-lite"/>
    </source>
</evidence>
<reference evidence="5" key="2">
    <citation type="journal article" date="2016" name="Sci. Rep.">
        <title>Dictyocaulus viviparus genome, variome and transcriptome elucidate lungworm biology and support future intervention.</title>
        <authorList>
            <person name="McNulty S.N."/>
            <person name="Strube C."/>
            <person name="Rosa B.A."/>
            <person name="Martin J.C."/>
            <person name="Tyagi R."/>
            <person name="Choi Y.J."/>
            <person name="Wang Q."/>
            <person name="Hallsworth Pepin K."/>
            <person name="Zhang X."/>
            <person name="Ozersky P."/>
            <person name="Wilson R.K."/>
            <person name="Sternberg P.W."/>
            <person name="Gasser R.B."/>
            <person name="Mitreva M."/>
        </authorList>
    </citation>
    <scope>NUCLEOTIDE SEQUENCE [LARGE SCALE GENOMIC DNA]</scope>
    <source>
        <strain evidence="5">HannoverDv2000</strain>
    </source>
</reference>
<dbReference type="OrthoDB" id="63533at2759"/>
<dbReference type="CDD" id="cd00154">
    <property type="entry name" value="Rab"/>
    <property type="match status" value="1"/>
</dbReference>
<keyword evidence="1" id="KW-0547">Nucleotide-binding</keyword>
<dbReference type="EMBL" id="KN716225">
    <property type="protein sequence ID" value="KJH49721.1"/>
    <property type="molecule type" value="Genomic_DNA"/>
</dbReference>
<dbReference type="STRING" id="29172.A0A0D8Y597"/>
<keyword evidence="2" id="KW-0342">GTP-binding</keyword>
<reference evidence="4 5" key="1">
    <citation type="submission" date="2013-11" db="EMBL/GenBank/DDBJ databases">
        <title>Draft genome of the bovine lungworm Dictyocaulus viviparus.</title>
        <authorList>
            <person name="Mitreva M."/>
        </authorList>
    </citation>
    <scope>NUCLEOTIDE SEQUENCE [LARGE SCALE GENOMIC DNA]</scope>
    <source>
        <strain evidence="4 5">HannoverDv2000</strain>
    </source>
</reference>
<dbReference type="PROSITE" id="PS51421">
    <property type="entry name" value="RAS"/>
    <property type="match status" value="1"/>
</dbReference>
<dbReference type="InterPro" id="IPR050227">
    <property type="entry name" value="Rab"/>
</dbReference>
<sequence>MYMRNSSAAIIMYDVTNRQSFEDVDKWIEEIRRCCGITDPLMILVANKCDLSEKRCVSTAEGQAKARHIDARFYEVTLEKPMTFSFVLEELSADLLSGSSSDDTPYTSGSSSVVHLSPRASSVSPTKDSPEKSKCCRFI</sequence>
<dbReference type="Pfam" id="PF00071">
    <property type="entry name" value="Ras"/>
    <property type="match status" value="1"/>
</dbReference>
<dbReference type="SMART" id="SM00175">
    <property type="entry name" value="RAB"/>
    <property type="match status" value="1"/>
</dbReference>
<dbReference type="PROSITE" id="PS51419">
    <property type="entry name" value="RAB"/>
    <property type="match status" value="1"/>
</dbReference>
<feature type="compositionally biased region" description="Polar residues" evidence="3">
    <location>
        <begin position="104"/>
        <end position="127"/>
    </location>
</feature>
<dbReference type="GO" id="GO:0005525">
    <property type="term" value="F:GTP binding"/>
    <property type="evidence" value="ECO:0007669"/>
    <property type="project" value="UniProtKB-KW"/>
</dbReference>
<protein>
    <submittedName>
        <fullName evidence="4">Ras family protein</fullName>
    </submittedName>
</protein>
<dbReference type="PANTHER" id="PTHR47977">
    <property type="entry name" value="RAS-RELATED PROTEIN RAB"/>
    <property type="match status" value="1"/>
</dbReference>
<proteinExistence type="predicted"/>
<dbReference type="AlphaFoldDB" id="A0A0D8Y597"/>
<evidence type="ECO:0000256" key="1">
    <source>
        <dbReference type="ARBA" id="ARBA00022741"/>
    </source>
</evidence>
<dbReference type="SUPFAM" id="SSF52540">
    <property type="entry name" value="P-loop containing nucleoside triphosphate hydrolases"/>
    <property type="match status" value="1"/>
</dbReference>
<evidence type="ECO:0000256" key="2">
    <source>
        <dbReference type="ARBA" id="ARBA00023134"/>
    </source>
</evidence>
<accession>A0A0D8Y597</accession>
<dbReference type="InterPro" id="IPR027417">
    <property type="entry name" value="P-loop_NTPase"/>
</dbReference>
<gene>
    <name evidence="4" type="ORF">DICVIV_04142</name>
</gene>
<dbReference type="Proteomes" id="UP000053766">
    <property type="component" value="Unassembled WGS sequence"/>
</dbReference>
<dbReference type="GO" id="GO:0003924">
    <property type="term" value="F:GTPase activity"/>
    <property type="evidence" value="ECO:0007669"/>
    <property type="project" value="InterPro"/>
</dbReference>
<dbReference type="SMART" id="SM00173">
    <property type="entry name" value="RAS"/>
    <property type="match status" value="1"/>
</dbReference>
<dbReference type="Gene3D" id="3.40.50.300">
    <property type="entry name" value="P-loop containing nucleotide triphosphate hydrolases"/>
    <property type="match status" value="1"/>
</dbReference>
<keyword evidence="5" id="KW-1185">Reference proteome</keyword>
<evidence type="ECO:0000313" key="4">
    <source>
        <dbReference type="EMBL" id="KJH49721.1"/>
    </source>
</evidence>